<name>A0ABW6J1Z6_STRWE</name>
<sequence length="231" mass="25696">MDVFDELDDAALTDLCAAMTTVQRRHAATLALWRLRAPLLMLRLDPAWGLHRTVVERVFRAMILTPDEEESHRAYAEAVAEMVSTPFFTDPEEGELDNVIAEVQVEAIAELEMWNVLDELSAEEVERIIRRPREVSGWLDRSTHDSLWDHPALGAHERYLETAPRLGRGADFGYHSTRNLAAEAACHDIVLALPPAAGLLGTAAGREALALCEAFSVELVSTLAWQHNLGH</sequence>
<organism evidence="1 2">
    <name type="scientific">Streptomyces wedmorensis</name>
    <dbReference type="NCBI Taxonomy" id="43759"/>
    <lineage>
        <taxon>Bacteria</taxon>
        <taxon>Bacillati</taxon>
        <taxon>Actinomycetota</taxon>
        <taxon>Actinomycetes</taxon>
        <taxon>Kitasatosporales</taxon>
        <taxon>Streptomycetaceae</taxon>
        <taxon>Streptomyces</taxon>
    </lineage>
</organism>
<evidence type="ECO:0000313" key="1">
    <source>
        <dbReference type="EMBL" id="MFE5983579.1"/>
    </source>
</evidence>
<gene>
    <name evidence="1" type="ORF">ACFQ63_28260</name>
</gene>
<dbReference type="RefSeq" id="WP_386250714.1">
    <property type="nucleotide sequence ID" value="NZ_JBHTRV010000025.1"/>
</dbReference>
<accession>A0ABW6J1Z6</accession>
<evidence type="ECO:0000313" key="2">
    <source>
        <dbReference type="Proteomes" id="UP001600424"/>
    </source>
</evidence>
<protein>
    <submittedName>
        <fullName evidence="1">Uncharacterized protein</fullName>
    </submittedName>
</protein>
<reference evidence="1 2" key="1">
    <citation type="submission" date="2024-09" db="EMBL/GenBank/DDBJ databases">
        <title>The Natural Products Discovery Center: Release of the First 8490 Sequenced Strains for Exploring Actinobacteria Biosynthetic Diversity.</title>
        <authorList>
            <person name="Kalkreuter E."/>
            <person name="Kautsar S.A."/>
            <person name="Yang D."/>
            <person name="Bader C.D."/>
            <person name="Teijaro C.N."/>
            <person name="Fluegel L."/>
            <person name="Davis C.M."/>
            <person name="Simpson J.R."/>
            <person name="Lauterbach L."/>
            <person name="Steele A.D."/>
            <person name="Gui C."/>
            <person name="Meng S."/>
            <person name="Li G."/>
            <person name="Viehrig K."/>
            <person name="Ye F."/>
            <person name="Su P."/>
            <person name="Kiefer A.F."/>
            <person name="Nichols A."/>
            <person name="Cepeda A.J."/>
            <person name="Yan W."/>
            <person name="Fan B."/>
            <person name="Jiang Y."/>
            <person name="Adhikari A."/>
            <person name="Zheng C.-J."/>
            <person name="Schuster L."/>
            <person name="Cowan T.M."/>
            <person name="Smanski M.J."/>
            <person name="Chevrette M.G."/>
            <person name="De Carvalho L.P.S."/>
            <person name="Shen B."/>
        </authorList>
    </citation>
    <scope>NUCLEOTIDE SEQUENCE [LARGE SCALE GENOMIC DNA]</scope>
    <source>
        <strain evidence="1 2">NPDC056472</strain>
    </source>
</reference>
<dbReference type="Proteomes" id="UP001600424">
    <property type="component" value="Unassembled WGS sequence"/>
</dbReference>
<dbReference type="EMBL" id="JBHTRV010000025">
    <property type="protein sequence ID" value="MFE5983579.1"/>
    <property type="molecule type" value="Genomic_DNA"/>
</dbReference>
<comment type="caution">
    <text evidence="1">The sequence shown here is derived from an EMBL/GenBank/DDBJ whole genome shotgun (WGS) entry which is preliminary data.</text>
</comment>
<proteinExistence type="predicted"/>
<keyword evidence="2" id="KW-1185">Reference proteome</keyword>